<feature type="transmembrane region" description="Helical" evidence="6">
    <location>
        <begin position="812"/>
        <end position="831"/>
    </location>
</feature>
<evidence type="ECO:0000256" key="1">
    <source>
        <dbReference type="ARBA" id="ARBA00004651"/>
    </source>
</evidence>
<name>A0A2M9ZDW3_9LEPT</name>
<sequence length="846" mass="94686">MNLGFFVRVMFREILSKKTASLQIILAVTIGTGAVLAVNSYRDQLTQSILKEAKNIMGADIIATAPAPITPEQKAFLRKELPNGTKSSELVQFPSMLRNPSSQDSSLSLVKAIKGEYPYFGEVLTEPEGLYRKLGPGEILLEKNLIKNLNLKIGQEVQLGESGFVLKGSLIKEPGLAGNFLSMAPSSIIHKDSLAETGLEQRGSRISYQVPILLPNKTDASEWKKDRFKSFAQNDLILYESTEANSGSQKFLTNTLDFFSLLALCAFFLGGISILLTSRAVIRSKANTFAIYKCLGAGPNLILGLVLGELLLLSTIGALLGFGFSILLQSQIPNLAATDFFFEPKLVPGFKALIWGLFLAWVVPLASAWEALSQSKKVSPMFALKSDFAKELSSVPKPDLRQIVSFIGVFGLFFLLAWWETSDWLKGLMLCGTLLFLPILMLLGIIVVRKILSFVLSKAEFSPSVRMALRKLDRPRTGLTWVSVGLGSSLFILLLSLFLSDSLLEYSGAKDKERRPNMFVMDIRPEQLDGFLQTTSKYKVEKLLTAPVIGARLSHINGELVKKEDMELSAMRRDWRSTARTREYFLSYREEPYPTEKVTDGDFWRKGEEDQISIEKEFSKSLKVDLGDKLTFSVGGVEVSGIIRNFRSVNWADMRPNFVVLFSKGILEKAPKFYLSSYRLESSEDRYSLQKELLAESPNLTIIDTEKAVQSFLGILEKISFAIRWMTGLIVISSLLLILSSLELSRKERLEETSLLRIIGGTKEFLRKYFLAESLFVSNLSFILSFGFVWLASSYLSEAIFEIRSSTPWLEIAVVYMGLNLAVAGMYFATLRKEWERSPTLYLKEV</sequence>
<evidence type="ECO:0000313" key="9">
    <source>
        <dbReference type="Proteomes" id="UP000231912"/>
    </source>
</evidence>
<proteinExistence type="predicted"/>
<feature type="transmembrane region" description="Helical" evidence="6">
    <location>
        <begin position="425"/>
        <end position="448"/>
    </location>
</feature>
<feature type="transmembrane region" description="Helical" evidence="6">
    <location>
        <begin position="302"/>
        <end position="332"/>
    </location>
</feature>
<dbReference type="EMBL" id="NPDT01000001">
    <property type="protein sequence ID" value="PJZ66621.1"/>
    <property type="molecule type" value="Genomic_DNA"/>
</dbReference>
<feature type="transmembrane region" description="Helical" evidence="6">
    <location>
        <begin position="400"/>
        <end position="419"/>
    </location>
</feature>
<dbReference type="InterPro" id="IPR003838">
    <property type="entry name" value="ABC3_permease_C"/>
</dbReference>
<evidence type="ECO:0000256" key="6">
    <source>
        <dbReference type="SAM" id="Phobius"/>
    </source>
</evidence>
<dbReference type="GO" id="GO:0005886">
    <property type="term" value="C:plasma membrane"/>
    <property type="evidence" value="ECO:0007669"/>
    <property type="project" value="UniProtKB-SubCell"/>
</dbReference>
<evidence type="ECO:0000256" key="5">
    <source>
        <dbReference type="ARBA" id="ARBA00023136"/>
    </source>
</evidence>
<protein>
    <submittedName>
        <fullName evidence="8">ABC transporter permease</fullName>
    </submittedName>
</protein>
<evidence type="ECO:0000259" key="7">
    <source>
        <dbReference type="Pfam" id="PF02687"/>
    </source>
</evidence>
<keyword evidence="3 6" id="KW-0812">Transmembrane</keyword>
<dbReference type="RefSeq" id="WP_100757243.1">
    <property type="nucleotide sequence ID" value="NZ_NPDT01000001.1"/>
</dbReference>
<feature type="transmembrane region" description="Helical" evidence="6">
    <location>
        <begin position="769"/>
        <end position="792"/>
    </location>
</feature>
<feature type="domain" description="ABC3 transporter permease C-terminal" evidence="7">
    <location>
        <begin position="261"/>
        <end position="380"/>
    </location>
</feature>
<reference evidence="8 9" key="1">
    <citation type="submission" date="2017-07" db="EMBL/GenBank/DDBJ databases">
        <title>Leptospira spp. isolated from tropical soils.</title>
        <authorList>
            <person name="Thibeaux R."/>
            <person name="Iraola G."/>
            <person name="Ferres I."/>
            <person name="Bierque E."/>
            <person name="Girault D."/>
            <person name="Soupe-Gilbert M.-E."/>
            <person name="Picardeau M."/>
            <person name="Goarant C."/>
        </authorList>
    </citation>
    <scope>NUCLEOTIDE SEQUENCE [LARGE SCALE GENOMIC DNA]</scope>
    <source>
        <strain evidence="8 9">FH2-C-A2</strain>
    </source>
</reference>
<feature type="transmembrane region" description="Helical" evidence="6">
    <location>
        <begin position="479"/>
        <end position="499"/>
    </location>
</feature>
<dbReference type="PANTHER" id="PTHR30287">
    <property type="entry name" value="MEMBRANE COMPONENT OF PREDICTED ABC SUPERFAMILY METABOLITE UPTAKE TRANSPORTER"/>
    <property type="match status" value="1"/>
</dbReference>
<feature type="transmembrane region" description="Helical" evidence="6">
    <location>
        <begin position="258"/>
        <end position="282"/>
    </location>
</feature>
<dbReference type="PANTHER" id="PTHR30287:SF1">
    <property type="entry name" value="INNER MEMBRANE PROTEIN"/>
    <property type="match status" value="1"/>
</dbReference>
<feature type="transmembrane region" description="Helical" evidence="6">
    <location>
        <begin position="721"/>
        <end position="739"/>
    </location>
</feature>
<keyword evidence="4 6" id="KW-1133">Transmembrane helix</keyword>
<evidence type="ECO:0000313" key="8">
    <source>
        <dbReference type="EMBL" id="PJZ66621.1"/>
    </source>
</evidence>
<keyword evidence="2" id="KW-1003">Cell membrane</keyword>
<evidence type="ECO:0000256" key="4">
    <source>
        <dbReference type="ARBA" id="ARBA00022989"/>
    </source>
</evidence>
<dbReference type="Proteomes" id="UP000231912">
    <property type="component" value="Unassembled WGS sequence"/>
</dbReference>
<evidence type="ECO:0000256" key="3">
    <source>
        <dbReference type="ARBA" id="ARBA00022692"/>
    </source>
</evidence>
<keyword evidence="5 6" id="KW-0472">Membrane</keyword>
<accession>A0A2M9ZDW3</accession>
<comment type="caution">
    <text evidence="8">The sequence shown here is derived from an EMBL/GenBank/DDBJ whole genome shotgun (WGS) entry which is preliminary data.</text>
</comment>
<dbReference type="AlphaFoldDB" id="A0A2M9ZDW3"/>
<evidence type="ECO:0000256" key="2">
    <source>
        <dbReference type="ARBA" id="ARBA00022475"/>
    </source>
</evidence>
<comment type="subcellular location">
    <subcellularLocation>
        <location evidence="1">Cell membrane</location>
        <topology evidence="1">Multi-pass membrane protein</topology>
    </subcellularLocation>
</comment>
<dbReference type="InterPro" id="IPR038766">
    <property type="entry name" value="Membrane_comp_ABC_pdt"/>
</dbReference>
<gene>
    <name evidence="8" type="ORF">CH371_00450</name>
</gene>
<feature type="transmembrane region" description="Helical" evidence="6">
    <location>
        <begin position="352"/>
        <end position="372"/>
    </location>
</feature>
<dbReference type="Pfam" id="PF02687">
    <property type="entry name" value="FtsX"/>
    <property type="match status" value="2"/>
</dbReference>
<organism evidence="8 9">
    <name type="scientific">Leptospira wolffii</name>
    <dbReference type="NCBI Taxonomy" id="409998"/>
    <lineage>
        <taxon>Bacteria</taxon>
        <taxon>Pseudomonadati</taxon>
        <taxon>Spirochaetota</taxon>
        <taxon>Spirochaetia</taxon>
        <taxon>Leptospirales</taxon>
        <taxon>Leptospiraceae</taxon>
        <taxon>Leptospira</taxon>
    </lineage>
</organism>
<feature type="domain" description="ABC3 transporter permease C-terminal" evidence="7">
    <location>
        <begin position="728"/>
        <end position="831"/>
    </location>
</feature>